<evidence type="ECO:0000259" key="1">
    <source>
        <dbReference type="Pfam" id="PF07287"/>
    </source>
</evidence>
<reference evidence="3 4" key="1">
    <citation type="submission" date="2015-01" db="EMBL/GenBank/DDBJ databases">
        <title>The Genome Sequence of Exophiala xenobiotica CBS118157.</title>
        <authorList>
            <consortium name="The Broad Institute Genomics Platform"/>
            <person name="Cuomo C."/>
            <person name="de Hoog S."/>
            <person name="Gorbushina A."/>
            <person name="Stielow B."/>
            <person name="Teixiera M."/>
            <person name="Abouelleil A."/>
            <person name="Chapman S.B."/>
            <person name="Priest M."/>
            <person name="Young S.K."/>
            <person name="Wortman J."/>
            <person name="Nusbaum C."/>
            <person name="Birren B."/>
        </authorList>
    </citation>
    <scope>NUCLEOTIDE SEQUENCE [LARGE SCALE GENOMIC DNA]</scope>
    <source>
        <strain evidence="3 4">CBS 118157</strain>
    </source>
</reference>
<dbReference type="AlphaFoldDB" id="A0A0D2EQX0"/>
<dbReference type="Pfam" id="PF23544">
    <property type="entry name" value="AtuA_ferredoxin"/>
    <property type="match status" value="1"/>
</dbReference>
<organism evidence="3 4">
    <name type="scientific">Exophiala xenobiotica</name>
    <dbReference type="NCBI Taxonomy" id="348802"/>
    <lineage>
        <taxon>Eukaryota</taxon>
        <taxon>Fungi</taxon>
        <taxon>Dikarya</taxon>
        <taxon>Ascomycota</taxon>
        <taxon>Pezizomycotina</taxon>
        <taxon>Eurotiomycetes</taxon>
        <taxon>Chaetothyriomycetidae</taxon>
        <taxon>Chaetothyriales</taxon>
        <taxon>Herpotrichiellaceae</taxon>
        <taxon>Exophiala</taxon>
    </lineage>
</organism>
<dbReference type="Proteomes" id="UP000054342">
    <property type="component" value="Unassembled WGS sequence"/>
</dbReference>
<name>A0A0D2EQX0_9EURO</name>
<dbReference type="Pfam" id="PF07287">
    <property type="entry name" value="AtuA"/>
    <property type="match status" value="1"/>
</dbReference>
<feature type="domain" description="AtuA-like ferredoxin-fold" evidence="2">
    <location>
        <begin position="499"/>
        <end position="601"/>
    </location>
</feature>
<dbReference type="PANTHER" id="PTHR47585:SF2">
    <property type="entry name" value="DUF1446 DOMAIN PROTEIN (AFU_ORTHOLOGUE AFUA_6G11420)"/>
    <property type="match status" value="1"/>
</dbReference>
<dbReference type="PANTHER" id="PTHR47585">
    <property type="match status" value="1"/>
</dbReference>
<accession>A0A0D2EQX0</accession>
<dbReference type="OrthoDB" id="10265871at2759"/>
<dbReference type="EMBL" id="KN847323">
    <property type="protein sequence ID" value="KIW50159.1"/>
    <property type="molecule type" value="Genomic_DNA"/>
</dbReference>
<evidence type="ECO:0000259" key="2">
    <source>
        <dbReference type="Pfam" id="PF23544"/>
    </source>
</evidence>
<sequence>MISRRPLRVGNVSGATGDMPTAMARMVAEPNIDIITGDWLSEMNIAWNAITKSSNPDLGYEEGFFTQLSENLDTIIQKGMKVITNAGALNTASLTAKVRDLCASRGYHNTIVAAVLGDDISHLLRDPARRQSLNLSFPHLDHTDRSLGDWDLTPFCGNAYIGCRGIVEALNAGAQIVICGRVTDASPVMGAAAWHFGWPLDSPSHFDHLAGSLLAGHLIECGAYIVGANFSGFKDFLPELVDVAFPIAEIDAEGRCVITKTTTGGGHVTPETVKAQTLYELQGHLYLNPDVVADLSQIRIEAEPGTVDRVRVSGVKGLPPPPSTKAMFAAPGGFQAEATFFINGLDVDAKATMMRNQLKHIFRNHKFTKLSIEQYGSEVENPDSQQAGTVQLRVFAQARRKEDIDAKHFKIPIYALRMQSYPGYHMNLDFRTMDPKPFMEIFPATIPLSAIELSVDVGNGKVMDIPSPTRTAEYPAQRPSYETSDPVDLASLGATTTAPLGSVVHARSGDKADNSNIGFFVRHEDEYPWLKTLLSVEKLKSLFGRDWLKADPDRRVERVEFPNILAVHFRVLDNLSGGIASSDRIDGLGKGIGEYLRSRHVEIPTRFLERGWI</sequence>
<dbReference type="GeneID" id="25333683"/>
<gene>
    <name evidence="3" type="ORF">PV05_11775</name>
</gene>
<dbReference type="HOGENOM" id="CLU_012617_0_0_1"/>
<feature type="domain" description="Acyclic terpene utilisation N-terminal" evidence="1">
    <location>
        <begin position="7"/>
        <end position="456"/>
    </location>
</feature>
<proteinExistence type="predicted"/>
<evidence type="ECO:0000313" key="3">
    <source>
        <dbReference type="EMBL" id="KIW50159.1"/>
    </source>
</evidence>
<keyword evidence="4" id="KW-1185">Reference proteome</keyword>
<dbReference type="InterPro" id="IPR010839">
    <property type="entry name" value="AtuA_N"/>
</dbReference>
<evidence type="ECO:0008006" key="5">
    <source>
        <dbReference type="Google" id="ProtNLM"/>
    </source>
</evidence>
<dbReference type="RefSeq" id="XP_013310743.1">
    <property type="nucleotide sequence ID" value="XM_013455289.1"/>
</dbReference>
<protein>
    <recommendedName>
        <fullName evidence="5">DUF1446 domain-containing protein</fullName>
    </recommendedName>
</protein>
<evidence type="ECO:0000313" key="4">
    <source>
        <dbReference type="Proteomes" id="UP000054342"/>
    </source>
</evidence>
<dbReference type="InterPro" id="IPR056362">
    <property type="entry name" value="AtuA-like_ferredoxin_dom"/>
</dbReference>